<feature type="active site" evidence="3">
    <location>
        <position position="133"/>
    </location>
</feature>
<reference evidence="7" key="1">
    <citation type="submission" date="2020-02" db="EMBL/GenBank/DDBJ databases">
        <authorList>
            <person name="Meier V. D."/>
        </authorList>
    </citation>
    <scope>NUCLEOTIDE SEQUENCE</scope>
    <source>
        <strain evidence="7">AVDCRST_MAG42</strain>
    </source>
</reference>
<dbReference type="InterPro" id="IPR020103">
    <property type="entry name" value="PsdUridine_synth_cat_dom_sf"/>
</dbReference>
<dbReference type="NCBIfam" id="TIGR00005">
    <property type="entry name" value="rluA_subfam"/>
    <property type="match status" value="1"/>
</dbReference>
<dbReference type="GO" id="GO:0000455">
    <property type="term" value="P:enzyme-directed rRNA pseudouridine synthesis"/>
    <property type="evidence" value="ECO:0007669"/>
    <property type="project" value="TreeGrafter"/>
</dbReference>
<sequence length="298" mass="33715">MPKPLTVEAPAELLAYMFEQWPELKKKQIRTWLKFQAITVNDRPVSQFNHPLAPGDVVAVRTDRFAVPKTVLSSGMKVLFEDATLIVIDKPENLLSVASVAEDEKTAYFQLTDYVRRQKADAHERIWIVHRLDRETSGLMVFAKTPEAKATLQGAWEQVTKRYEAVVEGALPKTEGVLESDLDERNPFKVYSARASAETRHAITRYRVLGRNRKLSLVELELETGRRHQIRVQLADVGCPIVGDEKYGSKTNPAHRLGLHATGLRFTHPATDREMSFESPLPKDLTRLLRAAPAQPRS</sequence>
<evidence type="ECO:0000313" key="7">
    <source>
        <dbReference type="EMBL" id="CAA9228269.1"/>
    </source>
</evidence>
<dbReference type="InterPro" id="IPR006225">
    <property type="entry name" value="PsdUridine_synth_RluC/D"/>
</dbReference>
<dbReference type="Pfam" id="PF00849">
    <property type="entry name" value="PseudoU_synth_2"/>
    <property type="match status" value="1"/>
</dbReference>
<dbReference type="PANTHER" id="PTHR21600">
    <property type="entry name" value="MITOCHONDRIAL RNA PSEUDOURIDINE SYNTHASE"/>
    <property type="match status" value="1"/>
</dbReference>
<dbReference type="InterPro" id="IPR006145">
    <property type="entry name" value="PsdUridine_synth_RsuA/RluA"/>
</dbReference>
<keyword evidence="2 5" id="KW-0413">Isomerase</keyword>
<keyword evidence="4" id="KW-0694">RNA-binding</keyword>
<dbReference type="Gene3D" id="3.30.2350.10">
    <property type="entry name" value="Pseudouridine synthase"/>
    <property type="match status" value="1"/>
</dbReference>
<protein>
    <recommendedName>
        <fullName evidence="5">Pseudouridine synthase</fullName>
        <ecNumber evidence="5">5.4.99.-</ecNumber>
    </recommendedName>
</protein>
<evidence type="ECO:0000256" key="4">
    <source>
        <dbReference type="PROSITE-ProRule" id="PRU00182"/>
    </source>
</evidence>
<comment type="similarity">
    <text evidence="1 5">Belongs to the pseudouridine synthase RluA family.</text>
</comment>
<evidence type="ECO:0000256" key="5">
    <source>
        <dbReference type="RuleBase" id="RU362028"/>
    </source>
</evidence>
<dbReference type="GO" id="GO:0003723">
    <property type="term" value="F:RNA binding"/>
    <property type="evidence" value="ECO:0007669"/>
    <property type="project" value="UniProtKB-KW"/>
</dbReference>
<proteinExistence type="inferred from homology"/>
<dbReference type="InterPro" id="IPR050188">
    <property type="entry name" value="RluA_PseudoU_synthase"/>
</dbReference>
<evidence type="ECO:0000256" key="1">
    <source>
        <dbReference type="ARBA" id="ARBA00010876"/>
    </source>
</evidence>
<dbReference type="PROSITE" id="PS01129">
    <property type="entry name" value="PSI_RLU"/>
    <property type="match status" value="1"/>
</dbReference>
<name>A0A6J4HN64_9BACT</name>
<dbReference type="EC" id="5.4.99.-" evidence="5"/>
<evidence type="ECO:0000259" key="6">
    <source>
        <dbReference type="Pfam" id="PF00849"/>
    </source>
</evidence>
<comment type="function">
    <text evidence="5">Responsible for synthesis of pseudouridine from uracil.</text>
</comment>
<gene>
    <name evidence="7" type="ORF">AVDCRST_MAG42-967</name>
</gene>
<dbReference type="PROSITE" id="PS50889">
    <property type="entry name" value="S4"/>
    <property type="match status" value="1"/>
</dbReference>
<accession>A0A6J4HN64</accession>
<evidence type="ECO:0000256" key="3">
    <source>
        <dbReference type="PIRSR" id="PIRSR606225-1"/>
    </source>
</evidence>
<organism evidence="7">
    <name type="scientific">uncultured Chthoniobacterales bacterium</name>
    <dbReference type="NCBI Taxonomy" id="1836801"/>
    <lineage>
        <taxon>Bacteria</taxon>
        <taxon>Pseudomonadati</taxon>
        <taxon>Verrucomicrobiota</taxon>
        <taxon>Spartobacteria</taxon>
        <taxon>Chthoniobacterales</taxon>
        <taxon>environmental samples</taxon>
    </lineage>
</organism>
<dbReference type="CDD" id="cd02869">
    <property type="entry name" value="PseudoU_synth_RluA_like"/>
    <property type="match status" value="1"/>
</dbReference>
<evidence type="ECO:0000256" key="2">
    <source>
        <dbReference type="ARBA" id="ARBA00023235"/>
    </source>
</evidence>
<dbReference type="PANTHER" id="PTHR21600:SF44">
    <property type="entry name" value="RIBOSOMAL LARGE SUBUNIT PSEUDOURIDINE SYNTHASE D"/>
    <property type="match status" value="1"/>
</dbReference>
<feature type="domain" description="Pseudouridine synthase RsuA/RluA-like" evidence="6">
    <location>
        <begin position="85"/>
        <end position="235"/>
    </location>
</feature>
<dbReference type="EMBL" id="CADCTA010000049">
    <property type="protein sequence ID" value="CAA9228269.1"/>
    <property type="molecule type" value="Genomic_DNA"/>
</dbReference>
<dbReference type="GO" id="GO:0009982">
    <property type="term" value="F:pseudouridine synthase activity"/>
    <property type="evidence" value="ECO:0007669"/>
    <property type="project" value="InterPro"/>
</dbReference>
<dbReference type="InterPro" id="IPR006224">
    <property type="entry name" value="PsdUridine_synth_RluA-like_CS"/>
</dbReference>
<dbReference type="SUPFAM" id="SSF55120">
    <property type="entry name" value="Pseudouridine synthase"/>
    <property type="match status" value="1"/>
</dbReference>
<comment type="catalytic activity">
    <reaction evidence="5">
        <text>a uridine in RNA = a pseudouridine in RNA</text>
        <dbReference type="Rhea" id="RHEA:48348"/>
        <dbReference type="Rhea" id="RHEA-COMP:12068"/>
        <dbReference type="Rhea" id="RHEA-COMP:12069"/>
        <dbReference type="ChEBI" id="CHEBI:65314"/>
        <dbReference type="ChEBI" id="CHEBI:65315"/>
    </reaction>
</comment>
<dbReference type="GO" id="GO:0140098">
    <property type="term" value="F:catalytic activity, acting on RNA"/>
    <property type="evidence" value="ECO:0007669"/>
    <property type="project" value="UniProtKB-ARBA"/>
</dbReference>
<dbReference type="AlphaFoldDB" id="A0A6J4HN64"/>